<dbReference type="Gene3D" id="3.40.50.1010">
    <property type="entry name" value="5'-nuclease"/>
    <property type="match status" value="1"/>
</dbReference>
<reference evidence="7" key="1">
    <citation type="submission" date="2023-06" db="EMBL/GenBank/DDBJ databases">
        <authorList>
            <person name="Noh H."/>
        </authorList>
    </citation>
    <scope>NUCLEOTIDE SEQUENCE</scope>
    <source>
        <strain evidence="7">DUCC20226</strain>
    </source>
</reference>
<evidence type="ECO:0008006" key="9">
    <source>
        <dbReference type="Google" id="ProtNLM"/>
    </source>
</evidence>
<dbReference type="SMART" id="SM00906">
    <property type="entry name" value="Fungal_trans"/>
    <property type="match status" value="1"/>
</dbReference>
<dbReference type="InterPro" id="IPR007219">
    <property type="entry name" value="XnlR_reg_dom"/>
</dbReference>
<feature type="region of interest" description="Disordered" evidence="4">
    <location>
        <begin position="245"/>
        <end position="297"/>
    </location>
</feature>
<dbReference type="Pfam" id="PF04082">
    <property type="entry name" value="Fungal_trans"/>
    <property type="match status" value="1"/>
</dbReference>
<dbReference type="GO" id="GO:0004540">
    <property type="term" value="F:RNA nuclease activity"/>
    <property type="evidence" value="ECO:0007669"/>
    <property type="project" value="UniProtKB-ARBA"/>
</dbReference>
<dbReference type="CDD" id="cd12148">
    <property type="entry name" value="fungal_TF_MHR"/>
    <property type="match status" value="1"/>
</dbReference>
<evidence type="ECO:0000256" key="1">
    <source>
        <dbReference type="ARBA" id="ARBA00004123"/>
    </source>
</evidence>
<protein>
    <recommendedName>
        <fullName evidence="9">PIN domain-containing protein</fullName>
    </recommendedName>
</protein>
<dbReference type="InterPro" id="IPR029060">
    <property type="entry name" value="PIN-like_dom_sf"/>
</dbReference>
<evidence type="ECO:0000259" key="5">
    <source>
        <dbReference type="SMART" id="SM00670"/>
    </source>
</evidence>
<dbReference type="SUPFAM" id="SSF88723">
    <property type="entry name" value="PIN domain-like"/>
    <property type="match status" value="1"/>
</dbReference>
<dbReference type="PANTHER" id="PTHR31001:SF49">
    <property type="entry name" value="ZN(II)2CYS6 TRANSCRIPTION FACTOR (EUROFUNG)"/>
    <property type="match status" value="1"/>
</dbReference>
<dbReference type="GO" id="GO:0006351">
    <property type="term" value="P:DNA-templated transcription"/>
    <property type="evidence" value="ECO:0007669"/>
    <property type="project" value="InterPro"/>
</dbReference>
<dbReference type="SMART" id="SM00670">
    <property type="entry name" value="PINc"/>
    <property type="match status" value="1"/>
</dbReference>
<keyword evidence="8" id="KW-1185">Reference proteome</keyword>
<evidence type="ECO:0000256" key="4">
    <source>
        <dbReference type="SAM" id="MobiDB-lite"/>
    </source>
</evidence>
<feature type="compositionally biased region" description="Basic and acidic residues" evidence="4">
    <location>
        <begin position="245"/>
        <end position="255"/>
    </location>
</feature>
<dbReference type="Pfam" id="PF04900">
    <property type="entry name" value="Fcf1"/>
    <property type="match status" value="1"/>
</dbReference>
<dbReference type="InterPro" id="IPR050613">
    <property type="entry name" value="Sec_Metabolite_Reg"/>
</dbReference>
<evidence type="ECO:0000313" key="7">
    <source>
        <dbReference type="EMBL" id="KAK2602986.1"/>
    </source>
</evidence>
<organism evidence="7 8">
    <name type="scientific">Phomopsis amygdali</name>
    <name type="common">Fusicoccum amygdali</name>
    <dbReference type="NCBI Taxonomy" id="1214568"/>
    <lineage>
        <taxon>Eukaryota</taxon>
        <taxon>Fungi</taxon>
        <taxon>Dikarya</taxon>
        <taxon>Ascomycota</taxon>
        <taxon>Pezizomycotina</taxon>
        <taxon>Sordariomycetes</taxon>
        <taxon>Sordariomycetidae</taxon>
        <taxon>Diaporthales</taxon>
        <taxon>Diaporthaceae</taxon>
        <taxon>Diaporthe</taxon>
    </lineage>
</organism>
<dbReference type="GO" id="GO:0032040">
    <property type="term" value="C:small-subunit processome"/>
    <property type="evidence" value="ECO:0007669"/>
    <property type="project" value="InterPro"/>
</dbReference>
<dbReference type="Proteomes" id="UP001265746">
    <property type="component" value="Unassembled WGS sequence"/>
</dbReference>
<dbReference type="InterPro" id="IPR002716">
    <property type="entry name" value="PIN_dom"/>
</dbReference>
<dbReference type="InterPro" id="IPR037503">
    <property type="entry name" value="Fcf1_PIN"/>
</dbReference>
<dbReference type="InterPro" id="IPR006984">
    <property type="entry name" value="Fcf1/UTP23"/>
</dbReference>
<dbReference type="GO" id="GO:0008270">
    <property type="term" value="F:zinc ion binding"/>
    <property type="evidence" value="ECO:0007669"/>
    <property type="project" value="InterPro"/>
</dbReference>
<comment type="caution">
    <text evidence="7">The sequence shown here is derived from an EMBL/GenBank/DDBJ whole genome shotgun (WGS) entry which is preliminary data.</text>
</comment>
<comment type="similarity">
    <text evidence="3">Belongs to the UTP23/FCF1 family. FCF1 subfamily.</text>
</comment>
<keyword evidence="2" id="KW-0539">Nucleus</keyword>
<evidence type="ECO:0000313" key="8">
    <source>
        <dbReference type="Proteomes" id="UP001265746"/>
    </source>
</evidence>
<feature type="compositionally biased region" description="Low complexity" evidence="4">
    <location>
        <begin position="279"/>
        <end position="288"/>
    </location>
</feature>
<comment type="subcellular location">
    <subcellularLocation>
        <location evidence="1">Nucleus</location>
    </subcellularLocation>
</comment>
<feature type="domain" description="Xylanolytic transcriptional activator regulatory" evidence="6">
    <location>
        <begin position="504"/>
        <end position="580"/>
    </location>
</feature>
<proteinExistence type="inferred from homology"/>
<dbReference type="AlphaFoldDB" id="A0AAD9SB35"/>
<dbReference type="FunFam" id="3.40.50.1010:FF:000039">
    <property type="entry name" value="rRNA-processing protein FCF1 family protein"/>
    <property type="match status" value="1"/>
</dbReference>
<dbReference type="GO" id="GO:0003677">
    <property type="term" value="F:DNA binding"/>
    <property type="evidence" value="ECO:0007669"/>
    <property type="project" value="InterPro"/>
</dbReference>
<evidence type="ECO:0000256" key="2">
    <source>
        <dbReference type="ARBA" id="ARBA00023242"/>
    </source>
</evidence>
<dbReference type="EMBL" id="JAUJFL010000005">
    <property type="protein sequence ID" value="KAK2602986.1"/>
    <property type="molecule type" value="Genomic_DNA"/>
</dbReference>
<sequence>MGVAKKTRKFAQTKRVIGKRDDRVKENREKADIVQQTKNKATANGELIREVPQAPSSMFFQHNTALVPPYQVIVDTNFLSHTVSRKIEMLEGMMDALYAKVEVLITSCVMAELEKLGPKYRIALRIARDERWKRLPCETVHSGTYADDCIVDRCMKNRIYIVATNDRDLKRRLRKIPGVPILSVGHGKYVIERLPDSFSTPCTNCLKKSRTDLCKYAPKPVKKKPPKSVAARLKRLEGMVREMLDEDGNIREPSSERTAASVGDGGGGGGDDDDDDDAGTPASSAAGAQVVRGPGARGGNTTYVGATHFMAMLGDIEDLKSYFDDGDSNKDIDEDSPEYFAADVDSPAVLLGDRPSPRSRQDLIDMLPPKHVADRLVMRYFNAYSASQHIVHRPTFSRLYNEFWADPTSRTIELDFFALLYMVFALAVFFSNFMAPHELASDNIPLTPMQRFRQYRAAAGSALTYTSSRDGLYGFSPPGPLTCAPFLLYVEADFLINRTSQMNCYLLSSVCIRIMLKMGLHRDPTKLPGTQISPFEAEMGRRMWNLAIQIDLMVSFHLGLPSMIHGIESDTLPPRNLMDEDFDENTKELPPARPDTEYTHMTYPTFKAGICKLFGLVARQAHALTEPTYEEVMDLDTQLAAKFDAMPPFMKVRPLEECVTDPPFQVVQRFGIAALYHKAICVLHRRYLVEKAPRKEHDYSRRRCLLAALGLLEYQNSVFEATKPGGMLSQNGWFVSSLAMHDLLLAAMVVYLVIQNDHYAESGGDFDWTKEDTVLPSKRQLMESLKRSHRIWMEVATAAPEVRKAPEVLAIMFRKIEKSRAAKGEPVSMLAEAPRPQASGPTVYYPSLDSLRINVSSVPDQGNFNASPAPQPQLSKYGSTTRPMGTDLSTEAAWVPEATDAMNTIDWTSLERAIRANATFDPSSNADQWMGDDSSFDYSGINFMDSDFMSGSYHQGL</sequence>
<dbReference type="PANTHER" id="PTHR31001">
    <property type="entry name" value="UNCHARACTERIZED TRANSCRIPTIONAL REGULATORY PROTEIN"/>
    <property type="match status" value="1"/>
</dbReference>
<feature type="region of interest" description="Disordered" evidence="4">
    <location>
        <begin position="861"/>
        <end position="883"/>
    </location>
</feature>
<evidence type="ECO:0000256" key="3">
    <source>
        <dbReference type="ARBA" id="ARBA00024026"/>
    </source>
</evidence>
<gene>
    <name evidence="7" type="ORF">N8I77_009477</name>
</gene>
<evidence type="ECO:0000259" key="6">
    <source>
        <dbReference type="SMART" id="SM00906"/>
    </source>
</evidence>
<feature type="domain" description="PIN" evidence="5">
    <location>
        <begin position="70"/>
        <end position="171"/>
    </location>
</feature>
<dbReference type="CDD" id="cd09864">
    <property type="entry name" value="PIN_Fcf1-like"/>
    <property type="match status" value="1"/>
</dbReference>
<name>A0AAD9SB35_PHOAM</name>
<accession>A0AAD9SB35</accession>